<evidence type="ECO:0000313" key="2">
    <source>
        <dbReference type="Proteomes" id="UP001151760"/>
    </source>
</evidence>
<evidence type="ECO:0008006" key="3">
    <source>
        <dbReference type="Google" id="ProtNLM"/>
    </source>
</evidence>
<organism evidence="1 2">
    <name type="scientific">Tanacetum coccineum</name>
    <dbReference type="NCBI Taxonomy" id="301880"/>
    <lineage>
        <taxon>Eukaryota</taxon>
        <taxon>Viridiplantae</taxon>
        <taxon>Streptophyta</taxon>
        <taxon>Embryophyta</taxon>
        <taxon>Tracheophyta</taxon>
        <taxon>Spermatophyta</taxon>
        <taxon>Magnoliopsida</taxon>
        <taxon>eudicotyledons</taxon>
        <taxon>Gunneridae</taxon>
        <taxon>Pentapetalae</taxon>
        <taxon>asterids</taxon>
        <taxon>campanulids</taxon>
        <taxon>Asterales</taxon>
        <taxon>Asteraceae</taxon>
        <taxon>Asteroideae</taxon>
        <taxon>Anthemideae</taxon>
        <taxon>Anthemidinae</taxon>
        <taxon>Tanacetum</taxon>
    </lineage>
</organism>
<reference evidence="1" key="1">
    <citation type="journal article" date="2022" name="Int. J. Mol. Sci.">
        <title>Draft Genome of Tanacetum Coccineum: Genomic Comparison of Closely Related Tanacetum-Family Plants.</title>
        <authorList>
            <person name="Yamashiro T."/>
            <person name="Shiraishi A."/>
            <person name="Nakayama K."/>
            <person name="Satake H."/>
        </authorList>
    </citation>
    <scope>NUCLEOTIDE SEQUENCE</scope>
</reference>
<dbReference type="Proteomes" id="UP001151760">
    <property type="component" value="Unassembled WGS sequence"/>
</dbReference>
<sequence length="186" mass="21776">MAKFTRWRIEIMLVDDLMVFKITFSHSSQDKGTSSSLKSMITTSNHKLMIEVNMEEYIRLEEEKVHRRVKVYNWETAKYGKIWCNEDVHDLRSVETEFSAIVFNDALTSEVAPSCEPTNEFPTIVYNDVLTSKLDFLTEPVVNGFNLKDETSLSEYDEKEQNIIYFNDLFLFSVIYPDDLKPDKDN</sequence>
<comment type="caution">
    <text evidence="1">The sequence shown here is derived from an EMBL/GenBank/DDBJ whole genome shotgun (WGS) entry which is preliminary data.</text>
</comment>
<name>A0ABQ4YTC6_9ASTR</name>
<reference evidence="1" key="2">
    <citation type="submission" date="2022-01" db="EMBL/GenBank/DDBJ databases">
        <authorList>
            <person name="Yamashiro T."/>
            <person name="Shiraishi A."/>
            <person name="Satake H."/>
            <person name="Nakayama K."/>
        </authorList>
    </citation>
    <scope>NUCLEOTIDE SEQUENCE</scope>
</reference>
<protein>
    <recommendedName>
        <fullName evidence="3">Reverse transcriptase domain-containing protein</fullName>
    </recommendedName>
</protein>
<keyword evidence="2" id="KW-1185">Reference proteome</keyword>
<dbReference type="EMBL" id="BQNB010010700">
    <property type="protein sequence ID" value="GJS80807.1"/>
    <property type="molecule type" value="Genomic_DNA"/>
</dbReference>
<gene>
    <name evidence="1" type="ORF">Tco_0747348</name>
</gene>
<proteinExistence type="predicted"/>
<evidence type="ECO:0000313" key="1">
    <source>
        <dbReference type="EMBL" id="GJS80807.1"/>
    </source>
</evidence>
<accession>A0ABQ4YTC6</accession>